<feature type="region of interest" description="Disordered" evidence="4">
    <location>
        <begin position="750"/>
        <end position="771"/>
    </location>
</feature>
<keyword evidence="7" id="KW-1185">Reference proteome</keyword>
<dbReference type="InterPro" id="IPR000792">
    <property type="entry name" value="Tscrpt_reg_LuxR_C"/>
</dbReference>
<dbReference type="PANTHER" id="PTHR44688:SF16">
    <property type="entry name" value="DNA-BINDING TRANSCRIPTIONAL ACTIVATOR DEVR_DOSR"/>
    <property type="match status" value="1"/>
</dbReference>
<dbReference type="Pfam" id="PF00196">
    <property type="entry name" value="GerE"/>
    <property type="match status" value="1"/>
</dbReference>
<evidence type="ECO:0000313" key="7">
    <source>
        <dbReference type="Proteomes" id="UP001589896"/>
    </source>
</evidence>
<dbReference type="PANTHER" id="PTHR44688">
    <property type="entry name" value="DNA-BINDING TRANSCRIPTIONAL ACTIVATOR DEVR_DOSR"/>
    <property type="match status" value="1"/>
</dbReference>
<name>A0ABV6RMR4_9GAMM</name>
<evidence type="ECO:0000256" key="2">
    <source>
        <dbReference type="ARBA" id="ARBA00023125"/>
    </source>
</evidence>
<dbReference type="Gene3D" id="1.10.10.10">
    <property type="entry name" value="Winged helix-like DNA-binding domain superfamily/Winged helix DNA-binding domain"/>
    <property type="match status" value="1"/>
</dbReference>
<dbReference type="PROSITE" id="PS00622">
    <property type="entry name" value="HTH_LUXR_1"/>
    <property type="match status" value="1"/>
</dbReference>
<protein>
    <submittedName>
        <fullName evidence="6">LuxR C-terminal-related transcriptional regulator</fullName>
    </submittedName>
</protein>
<evidence type="ECO:0000259" key="5">
    <source>
        <dbReference type="PROSITE" id="PS50043"/>
    </source>
</evidence>
<sequence>MTGPITTLRGSTATELLAEVATARNSRLIAAVSGAGGSGKTVLLHDIEAEFRAVGVPVHRPDRNIEHLDFAAGAMLVDDAHDLNEAALTRIHSLVGREDLNLVVAYRPWPHPPALRRLAGALEQHRPAVVLGPLSRMEIANAAAAVIGAAPAPALVDQVWNQTGGMPWLVHRMLRTLQDEGAEPGAESHMLRRIMQRLGFELSELEPELHELLLAIAVGFDLSEHVPAALRFDERHIDELVAEAQGKGLLLPGGEVVPVVQRALLETTPAYHVRSFQVALVDTMQQKRRSLEPVARRLAQDGLQDSRIAESLVRSADHVLASQPELASVLYDEAQAAGMDGRSIAARRAQAAAASGELGRAGQILDDLFESDEVPDVRRAVDTFAAVWAQRGMLAHSAETYRWLGAEKVRASAPLAAIAMIGTGDREGAERMLSSAPVAGTPTLPSVAVRLMGEGVRASIDGSASGALPTLIRASDIMTAAGVALPLPDSPAALAALVALRSGELAVAGSVLDAALKGEQCGPAARPRLLLLRAWVAMQEDRPDQARTAIVAATAAAGELFPRDELFLRALEVGLARRGDDAPALVRAWRRARESILHVPVDLFDLLPLEELVVAAARMRESHRLESHLTEAWALLRRLGDPPLWAVPLHWASVQAAILTDRPGDLAPHAAALVRASSESRTASVLAAAGRAWVTVLGGKFVPATVEAAARGLALVGLTWDGSRLAGHAAAHAEDRRDVARLLACARDLHPGSKRPDSGQDSTEPAEAAVESITGDAVLSRREREVARLILDGKNYREIGEAIFISPRTVEHHIARIRSRFDVKSRSELLDQLRLALGDETA</sequence>
<dbReference type="PROSITE" id="PS50043">
    <property type="entry name" value="HTH_LUXR_2"/>
    <property type="match status" value="1"/>
</dbReference>
<dbReference type="InterPro" id="IPR016032">
    <property type="entry name" value="Sig_transdc_resp-reg_C-effctor"/>
</dbReference>
<evidence type="ECO:0000256" key="1">
    <source>
        <dbReference type="ARBA" id="ARBA00023015"/>
    </source>
</evidence>
<evidence type="ECO:0000256" key="4">
    <source>
        <dbReference type="SAM" id="MobiDB-lite"/>
    </source>
</evidence>
<keyword evidence="1" id="KW-0805">Transcription regulation</keyword>
<organism evidence="6 7">
    <name type="scientific">Lysobacter korlensis</name>
    <dbReference type="NCBI Taxonomy" id="553636"/>
    <lineage>
        <taxon>Bacteria</taxon>
        <taxon>Pseudomonadati</taxon>
        <taxon>Pseudomonadota</taxon>
        <taxon>Gammaproteobacteria</taxon>
        <taxon>Lysobacterales</taxon>
        <taxon>Lysobacteraceae</taxon>
        <taxon>Lysobacter</taxon>
    </lineage>
</organism>
<dbReference type="PRINTS" id="PR00038">
    <property type="entry name" value="HTHLUXR"/>
</dbReference>
<proteinExistence type="predicted"/>
<evidence type="ECO:0000256" key="3">
    <source>
        <dbReference type="ARBA" id="ARBA00023163"/>
    </source>
</evidence>
<dbReference type="EMBL" id="JBHLTG010000002">
    <property type="protein sequence ID" value="MFC0678274.1"/>
    <property type="molecule type" value="Genomic_DNA"/>
</dbReference>
<dbReference type="CDD" id="cd06170">
    <property type="entry name" value="LuxR_C_like"/>
    <property type="match status" value="1"/>
</dbReference>
<gene>
    <name evidence="6" type="ORF">ACFFGH_10525</name>
</gene>
<dbReference type="SMART" id="SM00421">
    <property type="entry name" value="HTH_LUXR"/>
    <property type="match status" value="1"/>
</dbReference>
<dbReference type="RefSeq" id="WP_386667974.1">
    <property type="nucleotide sequence ID" value="NZ_JBHLTG010000002.1"/>
</dbReference>
<dbReference type="SUPFAM" id="SSF46894">
    <property type="entry name" value="C-terminal effector domain of the bipartite response regulators"/>
    <property type="match status" value="1"/>
</dbReference>
<dbReference type="Proteomes" id="UP001589896">
    <property type="component" value="Unassembled WGS sequence"/>
</dbReference>
<dbReference type="InterPro" id="IPR036388">
    <property type="entry name" value="WH-like_DNA-bd_sf"/>
</dbReference>
<keyword evidence="3" id="KW-0804">Transcription</keyword>
<evidence type="ECO:0000313" key="6">
    <source>
        <dbReference type="EMBL" id="MFC0678274.1"/>
    </source>
</evidence>
<reference evidence="6 7" key="1">
    <citation type="submission" date="2024-09" db="EMBL/GenBank/DDBJ databases">
        <authorList>
            <person name="Sun Q."/>
            <person name="Mori K."/>
        </authorList>
    </citation>
    <scope>NUCLEOTIDE SEQUENCE [LARGE SCALE GENOMIC DNA]</scope>
    <source>
        <strain evidence="6 7">KCTC 23076</strain>
    </source>
</reference>
<keyword evidence="2" id="KW-0238">DNA-binding</keyword>
<accession>A0ABV6RMR4</accession>
<feature type="domain" description="HTH luxR-type" evidence="5">
    <location>
        <begin position="772"/>
        <end position="837"/>
    </location>
</feature>
<comment type="caution">
    <text evidence="6">The sequence shown here is derived from an EMBL/GenBank/DDBJ whole genome shotgun (WGS) entry which is preliminary data.</text>
</comment>